<protein>
    <submittedName>
        <fullName evidence="1">Uncharacterized protein</fullName>
    </submittedName>
</protein>
<gene>
    <name evidence="1" type="ORF">METZ01_LOCUS470259</name>
</gene>
<accession>A0A383BDA5</accession>
<feature type="non-terminal residue" evidence="1">
    <location>
        <position position="70"/>
    </location>
</feature>
<reference evidence="1" key="1">
    <citation type="submission" date="2018-05" db="EMBL/GenBank/DDBJ databases">
        <authorList>
            <person name="Lanie J.A."/>
            <person name="Ng W.-L."/>
            <person name="Kazmierczak K.M."/>
            <person name="Andrzejewski T.M."/>
            <person name="Davidsen T.M."/>
            <person name="Wayne K.J."/>
            <person name="Tettelin H."/>
            <person name="Glass J.I."/>
            <person name="Rusch D."/>
            <person name="Podicherti R."/>
            <person name="Tsui H.-C.T."/>
            <person name="Winkler M.E."/>
        </authorList>
    </citation>
    <scope>NUCLEOTIDE SEQUENCE</scope>
</reference>
<name>A0A383BDA5_9ZZZZ</name>
<organism evidence="1">
    <name type="scientific">marine metagenome</name>
    <dbReference type="NCBI Taxonomy" id="408172"/>
    <lineage>
        <taxon>unclassified sequences</taxon>
        <taxon>metagenomes</taxon>
        <taxon>ecological metagenomes</taxon>
    </lineage>
</organism>
<evidence type="ECO:0000313" key="1">
    <source>
        <dbReference type="EMBL" id="SVE17405.1"/>
    </source>
</evidence>
<dbReference type="EMBL" id="UINC01199127">
    <property type="protein sequence ID" value="SVE17405.1"/>
    <property type="molecule type" value="Genomic_DNA"/>
</dbReference>
<sequence>MTFSKLVQKDSIFYISLKKNFTPIRFENSFLIKGIINFTNDMTFKSVGEHRIYRTGGSYLRKKGAIFSDT</sequence>
<proteinExistence type="predicted"/>
<dbReference type="AlphaFoldDB" id="A0A383BDA5"/>